<protein>
    <submittedName>
        <fullName evidence="1">Uncharacterized protein</fullName>
    </submittedName>
</protein>
<keyword evidence="2" id="KW-1185">Reference proteome</keyword>
<proteinExistence type="predicted"/>
<reference evidence="1 2" key="1">
    <citation type="journal article" date="2015" name="Proc. Natl. Acad. Sci. U.S.A.">
        <title>The resurrection genome of Boea hygrometrica: A blueprint for survival of dehydration.</title>
        <authorList>
            <person name="Xiao L."/>
            <person name="Yang G."/>
            <person name="Zhang L."/>
            <person name="Yang X."/>
            <person name="Zhao S."/>
            <person name="Ji Z."/>
            <person name="Zhou Q."/>
            <person name="Hu M."/>
            <person name="Wang Y."/>
            <person name="Chen M."/>
            <person name="Xu Y."/>
            <person name="Jin H."/>
            <person name="Xiao X."/>
            <person name="Hu G."/>
            <person name="Bao F."/>
            <person name="Hu Y."/>
            <person name="Wan P."/>
            <person name="Li L."/>
            <person name="Deng X."/>
            <person name="Kuang T."/>
            <person name="Xiang C."/>
            <person name="Zhu J.K."/>
            <person name="Oliver M.J."/>
            <person name="He Y."/>
        </authorList>
    </citation>
    <scope>NUCLEOTIDE SEQUENCE [LARGE SCALE GENOMIC DNA]</scope>
    <source>
        <strain evidence="2">cv. XS01</strain>
    </source>
</reference>
<name>A0A2Z7CUC9_9LAMI</name>
<dbReference type="EMBL" id="KQ992435">
    <property type="protein sequence ID" value="KZV50403.1"/>
    <property type="molecule type" value="Genomic_DNA"/>
</dbReference>
<dbReference type="Proteomes" id="UP000250235">
    <property type="component" value="Unassembled WGS sequence"/>
</dbReference>
<accession>A0A2Z7CUC9</accession>
<dbReference type="AlphaFoldDB" id="A0A2Z7CUC9"/>
<gene>
    <name evidence="1" type="ORF">F511_37190</name>
</gene>
<evidence type="ECO:0000313" key="2">
    <source>
        <dbReference type="Proteomes" id="UP000250235"/>
    </source>
</evidence>
<evidence type="ECO:0000313" key="1">
    <source>
        <dbReference type="EMBL" id="KZV50403.1"/>
    </source>
</evidence>
<organism evidence="1 2">
    <name type="scientific">Dorcoceras hygrometricum</name>
    <dbReference type="NCBI Taxonomy" id="472368"/>
    <lineage>
        <taxon>Eukaryota</taxon>
        <taxon>Viridiplantae</taxon>
        <taxon>Streptophyta</taxon>
        <taxon>Embryophyta</taxon>
        <taxon>Tracheophyta</taxon>
        <taxon>Spermatophyta</taxon>
        <taxon>Magnoliopsida</taxon>
        <taxon>eudicotyledons</taxon>
        <taxon>Gunneridae</taxon>
        <taxon>Pentapetalae</taxon>
        <taxon>asterids</taxon>
        <taxon>lamiids</taxon>
        <taxon>Lamiales</taxon>
        <taxon>Gesneriaceae</taxon>
        <taxon>Didymocarpoideae</taxon>
        <taxon>Trichosporeae</taxon>
        <taxon>Loxocarpinae</taxon>
        <taxon>Dorcoceras</taxon>
    </lineage>
</organism>
<sequence length="115" mass="13351">MEQHCLLNRSRAIRTIRTWAAIVLVLERFNHREVDQKAVTERQTGICFRNFGAQSPTYLLLLLLDGFIRRFDLTAICTDLIQQPASFRTPRTPARMLCDFVSLRACLTSLLQRLQ</sequence>